<proteinExistence type="predicted"/>
<reference evidence="2" key="1">
    <citation type="submission" date="2022-09" db="EMBL/GenBank/DDBJ databases">
        <title>Comparative genomics and taxonomic characterization of three novel marine species of genus Reichenbachiella exhibiting antioxidant and polysaccharide degradation activities.</title>
        <authorList>
            <person name="Muhammad N."/>
            <person name="Lee Y.-J."/>
            <person name="Ko J."/>
            <person name="Kim S.-G."/>
        </authorList>
    </citation>
    <scope>NUCLEOTIDE SEQUENCE</scope>
    <source>
        <strain evidence="2">BKB1-1</strain>
    </source>
</reference>
<accession>A0ABY6CXK8</accession>
<dbReference type="PROSITE" id="PS50005">
    <property type="entry name" value="TPR"/>
    <property type="match status" value="1"/>
</dbReference>
<dbReference type="EMBL" id="CP106679">
    <property type="protein sequence ID" value="UXP32955.1"/>
    <property type="molecule type" value="Genomic_DNA"/>
</dbReference>
<keyword evidence="3" id="KW-1185">Reference proteome</keyword>
<dbReference type="InterPro" id="IPR011990">
    <property type="entry name" value="TPR-like_helical_dom_sf"/>
</dbReference>
<dbReference type="RefSeq" id="WP_262310386.1">
    <property type="nucleotide sequence ID" value="NZ_CP106679.1"/>
</dbReference>
<evidence type="ECO:0000256" key="1">
    <source>
        <dbReference type="PROSITE-ProRule" id="PRU00339"/>
    </source>
</evidence>
<keyword evidence="1" id="KW-0802">TPR repeat</keyword>
<sequence>MKTNLLIFCTACVAWSHHATAQKLPVFDSPKTLAAIEKVAYYVYNEYPDSANMAIDKMALKLPNHPVIHMMRAMNIAWQDQPIRTTSPSFPAHQRELEKVIELAVKIRKEDPDNLEGLFFEMSAHGLLAEYYAREGSYVKAVTEAKKTYDFITETMEKTDESPEFYFLAGLYNYFREKYPERHPAYSPLLWFFKSGNKKLGLQQLDSAVNQSKIVKAEAHLYTAYIYLRYETDYKKAEYYIQKISKEYPRNSYFKTKHVESLVMRGEYKTALPMIEAFLSYEKPYYRTCGEVYMGSYQEHVLKSDTKAAYYYTKALATGDQDPTRGEYYRSLAYLGLGRVTERKGEIKQAIEYYQQAIDLDESDLVTKEAKERLNKID</sequence>
<evidence type="ECO:0008006" key="4">
    <source>
        <dbReference type="Google" id="ProtNLM"/>
    </source>
</evidence>
<dbReference type="Gene3D" id="1.25.40.10">
    <property type="entry name" value="Tetratricopeptide repeat domain"/>
    <property type="match status" value="2"/>
</dbReference>
<dbReference type="InterPro" id="IPR019734">
    <property type="entry name" value="TPR_rpt"/>
</dbReference>
<protein>
    <recommendedName>
        <fullName evidence="4">Tetratricopeptide repeat-containing protein</fullName>
    </recommendedName>
</protein>
<dbReference type="PROSITE" id="PS50293">
    <property type="entry name" value="TPR_REGION"/>
    <property type="match status" value="1"/>
</dbReference>
<name>A0ABY6CXK8_9BACT</name>
<organism evidence="2 3">
    <name type="scientific">Reichenbachiella agarivorans</name>
    <dbReference type="NCBI Taxonomy" id="2979464"/>
    <lineage>
        <taxon>Bacteria</taxon>
        <taxon>Pseudomonadati</taxon>
        <taxon>Bacteroidota</taxon>
        <taxon>Cytophagia</taxon>
        <taxon>Cytophagales</taxon>
        <taxon>Reichenbachiellaceae</taxon>
        <taxon>Reichenbachiella</taxon>
    </lineage>
</organism>
<dbReference type="Proteomes" id="UP001065174">
    <property type="component" value="Chromosome"/>
</dbReference>
<feature type="repeat" description="TPR" evidence="1">
    <location>
        <begin position="331"/>
        <end position="364"/>
    </location>
</feature>
<dbReference type="SUPFAM" id="SSF48452">
    <property type="entry name" value="TPR-like"/>
    <property type="match status" value="1"/>
</dbReference>
<evidence type="ECO:0000313" key="2">
    <source>
        <dbReference type="EMBL" id="UXP32955.1"/>
    </source>
</evidence>
<evidence type="ECO:0000313" key="3">
    <source>
        <dbReference type="Proteomes" id="UP001065174"/>
    </source>
</evidence>
<gene>
    <name evidence="2" type="ORF">N6H18_03170</name>
</gene>
<dbReference type="SMART" id="SM00028">
    <property type="entry name" value="TPR"/>
    <property type="match status" value="1"/>
</dbReference>